<evidence type="ECO:0008006" key="3">
    <source>
        <dbReference type="Google" id="ProtNLM"/>
    </source>
</evidence>
<protein>
    <recommendedName>
        <fullName evidence="3">F-box domain-containing protein</fullName>
    </recommendedName>
</protein>
<sequence>MNPKSLLENLHPELILLTASYLPLHHKPATLLSLALTNRKLHDIVSQCLYGSVVLRNDTAQILFQKIQIDNSLGAKIREIYINFGPGAMPSTVEPFIQLVIAGFLPLIHSLWIRKEIGYRMDNLPFFPVGFFKILLIKCPRLRALSVSGFVDYGVGELRASGLYDLALFRGFQGIGLANIAQNMPVGAANTDLEYMVRNIPHLTTSIRDLHIDLRKSDVSFPVSAIFSLIFSRLTSLVIGGISTRLSDDYNSIQSEAMDFWRCHPYLERLELIDTMNKEILFCRNNIDVEFLPNLKHLKCCFSNALPLANILHHLSTLCIIHSTNSHIRELRSSREGSK</sequence>
<dbReference type="OrthoDB" id="10693743at2759"/>
<evidence type="ECO:0000313" key="2">
    <source>
        <dbReference type="Proteomes" id="UP000054270"/>
    </source>
</evidence>
<keyword evidence="2" id="KW-1185">Reference proteome</keyword>
<accession>A0A0D2KIM8</accession>
<evidence type="ECO:0000313" key="1">
    <source>
        <dbReference type="EMBL" id="KJA14507.1"/>
    </source>
</evidence>
<dbReference type="AlphaFoldDB" id="A0A0D2KIM8"/>
<name>A0A0D2KIM8_HYPSF</name>
<gene>
    <name evidence="1" type="ORF">HYPSUDRAFT_92319</name>
</gene>
<dbReference type="Proteomes" id="UP000054270">
    <property type="component" value="Unassembled WGS sequence"/>
</dbReference>
<organism evidence="1 2">
    <name type="scientific">Hypholoma sublateritium (strain FD-334 SS-4)</name>
    <dbReference type="NCBI Taxonomy" id="945553"/>
    <lineage>
        <taxon>Eukaryota</taxon>
        <taxon>Fungi</taxon>
        <taxon>Dikarya</taxon>
        <taxon>Basidiomycota</taxon>
        <taxon>Agaricomycotina</taxon>
        <taxon>Agaricomycetes</taxon>
        <taxon>Agaricomycetidae</taxon>
        <taxon>Agaricales</taxon>
        <taxon>Agaricineae</taxon>
        <taxon>Strophariaceae</taxon>
        <taxon>Hypholoma</taxon>
    </lineage>
</organism>
<proteinExistence type="predicted"/>
<dbReference type="EMBL" id="KN817676">
    <property type="protein sequence ID" value="KJA14507.1"/>
    <property type="molecule type" value="Genomic_DNA"/>
</dbReference>
<reference evidence="2" key="1">
    <citation type="submission" date="2014-04" db="EMBL/GenBank/DDBJ databases">
        <title>Evolutionary Origins and Diversification of the Mycorrhizal Mutualists.</title>
        <authorList>
            <consortium name="DOE Joint Genome Institute"/>
            <consortium name="Mycorrhizal Genomics Consortium"/>
            <person name="Kohler A."/>
            <person name="Kuo A."/>
            <person name="Nagy L.G."/>
            <person name="Floudas D."/>
            <person name="Copeland A."/>
            <person name="Barry K.W."/>
            <person name="Cichocki N."/>
            <person name="Veneault-Fourrey C."/>
            <person name="LaButti K."/>
            <person name="Lindquist E.A."/>
            <person name="Lipzen A."/>
            <person name="Lundell T."/>
            <person name="Morin E."/>
            <person name="Murat C."/>
            <person name="Riley R."/>
            <person name="Ohm R."/>
            <person name="Sun H."/>
            <person name="Tunlid A."/>
            <person name="Henrissat B."/>
            <person name="Grigoriev I.V."/>
            <person name="Hibbett D.S."/>
            <person name="Martin F."/>
        </authorList>
    </citation>
    <scope>NUCLEOTIDE SEQUENCE [LARGE SCALE GENOMIC DNA]</scope>
    <source>
        <strain evidence="2">FD-334 SS-4</strain>
    </source>
</reference>